<organism evidence="18 19">
    <name type="scientific">Jeotgalibacillus alimentarius</name>
    <dbReference type="NCBI Taxonomy" id="135826"/>
    <lineage>
        <taxon>Bacteria</taxon>
        <taxon>Bacillati</taxon>
        <taxon>Bacillota</taxon>
        <taxon>Bacilli</taxon>
        <taxon>Bacillales</taxon>
        <taxon>Caryophanaceae</taxon>
        <taxon>Jeotgalibacillus</taxon>
    </lineage>
</organism>
<proteinExistence type="inferred from homology"/>
<evidence type="ECO:0000256" key="10">
    <source>
        <dbReference type="ARBA" id="ARBA00023306"/>
    </source>
</evidence>
<dbReference type="RefSeq" id="WP_041120980.1">
    <property type="nucleotide sequence ID" value="NZ_JXRQ01000008.1"/>
</dbReference>
<dbReference type="PATRIC" id="fig|135826.4.peg.285"/>
<dbReference type="Gene3D" id="1.10.3120.10">
    <property type="entry name" value="Trigger factor, C-terminal domain"/>
    <property type="match status" value="1"/>
</dbReference>
<keyword evidence="16" id="KW-0175">Coiled coil</keyword>
<dbReference type="PROSITE" id="PS50059">
    <property type="entry name" value="FKBP_PPIASE"/>
    <property type="match status" value="1"/>
</dbReference>
<dbReference type="GO" id="GO:0044183">
    <property type="term" value="F:protein folding chaperone"/>
    <property type="evidence" value="ECO:0007669"/>
    <property type="project" value="TreeGrafter"/>
</dbReference>
<dbReference type="STRING" id="135826.KP77_02810"/>
<evidence type="ECO:0000256" key="1">
    <source>
        <dbReference type="ARBA" id="ARBA00000971"/>
    </source>
</evidence>
<dbReference type="Gene3D" id="3.30.70.1050">
    <property type="entry name" value="Trigger factor ribosome-binding domain"/>
    <property type="match status" value="1"/>
</dbReference>
<dbReference type="FunFam" id="3.10.50.40:FF:000001">
    <property type="entry name" value="Trigger factor"/>
    <property type="match status" value="1"/>
</dbReference>
<dbReference type="Gene3D" id="3.10.50.40">
    <property type="match status" value="1"/>
</dbReference>
<dbReference type="InterPro" id="IPR027304">
    <property type="entry name" value="Trigger_fact/SurA_dom_sf"/>
</dbReference>
<dbReference type="InterPro" id="IPR001179">
    <property type="entry name" value="PPIase_FKBP_dom"/>
</dbReference>
<evidence type="ECO:0000313" key="18">
    <source>
        <dbReference type="EMBL" id="KIL53305.1"/>
    </source>
</evidence>
<evidence type="ECO:0000256" key="4">
    <source>
        <dbReference type="ARBA" id="ARBA00016902"/>
    </source>
</evidence>
<evidence type="ECO:0000256" key="14">
    <source>
        <dbReference type="PROSITE-ProRule" id="PRU00277"/>
    </source>
</evidence>
<evidence type="ECO:0000259" key="17">
    <source>
        <dbReference type="PROSITE" id="PS50059"/>
    </source>
</evidence>
<feature type="coiled-coil region" evidence="16">
    <location>
        <begin position="255"/>
        <end position="282"/>
    </location>
</feature>
<keyword evidence="10 13" id="KW-0131">Cell cycle</keyword>
<dbReference type="FunFam" id="3.30.70.1050:FF:000002">
    <property type="entry name" value="Trigger factor"/>
    <property type="match status" value="1"/>
</dbReference>
<evidence type="ECO:0000313" key="19">
    <source>
        <dbReference type="Proteomes" id="UP000031950"/>
    </source>
</evidence>
<reference evidence="18 19" key="1">
    <citation type="submission" date="2015-01" db="EMBL/GenBank/DDBJ databases">
        <title>Genome sequence of Jeotgalibacillus alimentarius.</title>
        <authorList>
            <person name="Goh K.M."/>
            <person name="Chan K.-G."/>
            <person name="Yaakop A.S."/>
            <person name="Ee R."/>
            <person name="Gan H.M."/>
            <person name="Chan C.S."/>
        </authorList>
    </citation>
    <scope>NUCLEOTIDE SEQUENCE [LARGE SCALE GENOMIC DNA]</scope>
    <source>
        <strain evidence="18 19">YKJ-13</strain>
    </source>
</reference>
<dbReference type="HAMAP" id="MF_00303">
    <property type="entry name" value="Trigger_factor_Tig"/>
    <property type="match status" value="1"/>
</dbReference>
<dbReference type="PANTHER" id="PTHR30560">
    <property type="entry name" value="TRIGGER FACTOR CHAPERONE AND PEPTIDYL-PROLYL CIS/TRANS ISOMERASE"/>
    <property type="match status" value="1"/>
</dbReference>
<comment type="function">
    <text evidence="11 13">Involved in protein export. Acts as a chaperone by maintaining the newly synthesized protein in an open conformation. Functions as a peptidyl-prolyl cis-trans isomerase.</text>
</comment>
<comment type="catalytic activity">
    <reaction evidence="1 13 14">
        <text>[protein]-peptidylproline (omega=180) = [protein]-peptidylproline (omega=0)</text>
        <dbReference type="Rhea" id="RHEA:16237"/>
        <dbReference type="Rhea" id="RHEA-COMP:10747"/>
        <dbReference type="Rhea" id="RHEA-COMP:10748"/>
        <dbReference type="ChEBI" id="CHEBI:83833"/>
        <dbReference type="ChEBI" id="CHEBI:83834"/>
        <dbReference type="EC" id="5.2.1.8"/>
    </reaction>
</comment>
<dbReference type="GO" id="GO:0003755">
    <property type="term" value="F:peptidyl-prolyl cis-trans isomerase activity"/>
    <property type="evidence" value="ECO:0007669"/>
    <property type="project" value="UniProtKB-UniRule"/>
</dbReference>
<dbReference type="EMBL" id="JXRQ01000008">
    <property type="protein sequence ID" value="KIL53305.1"/>
    <property type="molecule type" value="Genomic_DNA"/>
</dbReference>
<evidence type="ECO:0000256" key="2">
    <source>
        <dbReference type="ARBA" id="ARBA00005464"/>
    </source>
</evidence>
<evidence type="ECO:0000256" key="11">
    <source>
        <dbReference type="ARBA" id="ARBA00024849"/>
    </source>
</evidence>
<comment type="subcellular location">
    <subcellularLocation>
        <location evidence="13">Cytoplasm</location>
    </subcellularLocation>
    <text evidence="13">About half TF is bound to the ribosome near the polypeptide exit tunnel while the other half is free in the cytoplasm.</text>
</comment>
<comment type="caution">
    <text evidence="18">The sequence shown here is derived from an EMBL/GenBank/DDBJ whole genome shotgun (WGS) entry which is preliminary data.</text>
</comment>
<dbReference type="GO" id="GO:0051301">
    <property type="term" value="P:cell division"/>
    <property type="evidence" value="ECO:0007669"/>
    <property type="project" value="UniProtKB-KW"/>
</dbReference>
<accession>A0A0C2RSU6</accession>
<keyword evidence="19" id="KW-1185">Reference proteome</keyword>
<comment type="domain">
    <text evidence="13">Consists of 3 domains; the N-terminus binds the ribosome, the middle domain has PPIase activity, while the C-terminus has intrinsic chaperone activity on its own.</text>
</comment>
<evidence type="ECO:0000256" key="15">
    <source>
        <dbReference type="RuleBase" id="RU003914"/>
    </source>
</evidence>
<dbReference type="EC" id="5.2.1.8" evidence="3 13"/>
<evidence type="ECO:0000256" key="13">
    <source>
        <dbReference type="HAMAP-Rule" id="MF_00303"/>
    </source>
</evidence>
<dbReference type="Pfam" id="PF05698">
    <property type="entry name" value="Trigger_C"/>
    <property type="match status" value="1"/>
</dbReference>
<dbReference type="InterPro" id="IPR008881">
    <property type="entry name" value="Trigger_fac_ribosome-bd_bac"/>
</dbReference>
<dbReference type="InterPro" id="IPR046357">
    <property type="entry name" value="PPIase_dom_sf"/>
</dbReference>
<evidence type="ECO:0000256" key="9">
    <source>
        <dbReference type="ARBA" id="ARBA00023235"/>
    </source>
</evidence>
<dbReference type="InterPro" id="IPR005215">
    <property type="entry name" value="Trig_fac"/>
</dbReference>
<dbReference type="GO" id="GO:0015031">
    <property type="term" value="P:protein transport"/>
    <property type="evidence" value="ECO:0007669"/>
    <property type="project" value="UniProtKB-UniRule"/>
</dbReference>
<dbReference type="OrthoDB" id="9767721at2"/>
<dbReference type="PIRSF" id="PIRSF003095">
    <property type="entry name" value="Trigger_factor"/>
    <property type="match status" value="1"/>
</dbReference>
<evidence type="ECO:0000256" key="5">
    <source>
        <dbReference type="ARBA" id="ARBA00022490"/>
    </source>
</evidence>
<dbReference type="GO" id="GO:0051083">
    <property type="term" value="P:'de novo' cotranslational protein folding"/>
    <property type="evidence" value="ECO:0007669"/>
    <property type="project" value="TreeGrafter"/>
</dbReference>
<dbReference type="Pfam" id="PF05697">
    <property type="entry name" value="Trigger_N"/>
    <property type="match status" value="1"/>
</dbReference>
<evidence type="ECO:0000256" key="12">
    <source>
        <dbReference type="ARBA" id="ARBA00029986"/>
    </source>
</evidence>
<keyword evidence="9 13" id="KW-0413">Isomerase</keyword>
<dbReference type="SUPFAM" id="SSF54534">
    <property type="entry name" value="FKBP-like"/>
    <property type="match status" value="1"/>
</dbReference>
<evidence type="ECO:0000256" key="16">
    <source>
        <dbReference type="SAM" id="Coils"/>
    </source>
</evidence>
<dbReference type="NCBIfam" id="TIGR00115">
    <property type="entry name" value="tig"/>
    <property type="match status" value="1"/>
</dbReference>
<gene>
    <name evidence="13" type="primary">tig</name>
    <name evidence="18" type="ORF">KP77_02810</name>
</gene>
<dbReference type="SUPFAM" id="SSF109998">
    <property type="entry name" value="Triger factor/SurA peptide-binding domain-like"/>
    <property type="match status" value="1"/>
</dbReference>
<evidence type="ECO:0000256" key="6">
    <source>
        <dbReference type="ARBA" id="ARBA00022618"/>
    </source>
</evidence>
<keyword evidence="5 13" id="KW-0963">Cytoplasm</keyword>
<name>A0A0C2RSU6_9BACL</name>
<comment type="similarity">
    <text evidence="2 13 15">Belongs to the FKBP-type PPIase family. Tig subfamily.</text>
</comment>
<dbReference type="GO" id="GO:0043022">
    <property type="term" value="F:ribosome binding"/>
    <property type="evidence" value="ECO:0007669"/>
    <property type="project" value="TreeGrafter"/>
</dbReference>
<keyword evidence="7 13" id="KW-0697">Rotamase</keyword>
<dbReference type="InterPro" id="IPR037041">
    <property type="entry name" value="Trigger_fac_C_sf"/>
</dbReference>
<dbReference type="InterPro" id="IPR008880">
    <property type="entry name" value="Trigger_fac_C"/>
</dbReference>
<dbReference type="PANTHER" id="PTHR30560:SF3">
    <property type="entry name" value="TRIGGER FACTOR-LIKE PROTEIN TIG, CHLOROPLASTIC"/>
    <property type="match status" value="1"/>
</dbReference>
<dbReference type="Proteomes" id="UP000031950">
    <property type="component" value="Unassembled WGS sequence"/>
</dbReference>
<dbReference type="SUPFAM" id="SSF102735">
    <property type="entry name" value="Trigger factor ribosome-binding domain"/>
    <property type="match status" value="1"/>
</dbReference>
<evidence type="ECO:0000256" key="3">
    <source>
        <dbReference type="ARBA" id="ARBA00013194"/>
    </source>
</evidence>
<protein>
    <recommendedName>
        <fullName evidence="4 13">Trigger factor</fullName>
        <shortName evidence="13">TF</shortName>
        <ecNumber evidence="3 13">5.2.1.8</ecNumber>
    </recommendedName>
    <alternativeName>
        <fullName evidence="12 13">PPIase</fullName>
    </alternativeName>
</protein>
<keyword evidence="8 13" id="KW-0143">Chaperone</keyword>
<dbReference type="GO" id="GO:0043335">
    <property type="term" value="P:protein unfolding"/>
    <property type="evidence" value="ECO:0007669"/>
    <property type="project" value="TreeGrafter"/>
</dbReference>
<sequence length="429" mass="47799">MSAKWEKQEGNEGVLTVQVDAETVNKGLDSAFQKVVKQINVPGFRKGKMPRQMFEKRFGVESLYQDALDEILPEAYASAVDEAGIVPVDRPEIDVEQMEKGKELIFTAKVTVKPEVKLGEYKGLEVEKLDAEVTDEDVDAELKQLQERQAELVVKEDGKVEDGNTVVLDFEGFVDGEAFEGGQAENYSLEIGSGSFIPGFEEQLVGLATGDEKDVEVSFPEEYHAEELAGKPATFKVKIHEIKAKELPELDDEFAKDADEEVESLSELKEKTKTRLTEEKQNAAEMALRDSVVEKAAENAEIDIPESMVNTEVDRMMQEFEQRLGAQGMNLDLYFQFSGQDEETLRGQMQEDAAKRVRTNLVLEAIADAENITVTEEDVESELSSMTEQFNMSVDQIKAALGGSTEILENDLRVQKAIDFLVENSKTVA</sequence>
<evidence type="ECO:0000256" key="8">
    <source>
        <dbReference type="ARBA" id="ARBA00023186"/>
    </source>
</evidence>
<feature type="domain" description="PPIase FKBP-type" evidence="17">
    <location>
        <begin position="163"/>
        <end position="245"/>
    </location>
</feature>
<keyword evidence="6 13" id="KW-0132">Cell division</keyword>
<dbReference type="GO" id="GO:0005737">
    <property type="term" value="C:cytoplasm"/>
    <property type="evidence" value="ECO:0007669"/>
    <property type="project" value="UniProtKB-SubCell"/>
</dbReference>
<dbReference type="Pfam" id="PF00254">
    <property type="entry name" value="FKBP_C"/>
    <property type="match status" value="1"/>
</dbReference>
<dbReference type="InterPro" id="IPR036611">
    <property type="entry name" value="Trigger_fac_ribosome-bd_sf"/>
</dbReference>
<evidence type="ECO:0000256" key="7">
    <source>
        <dbReference type="ARBA" id="ARBA00023110"/>
    </source>
</evidence>
<dbReference type="AlphaFoldDB" id="A0A0C2RSU6"/>